<dbReference type="PANTHER" id="PTHR30001">
    <property type="entry name" value="RIBONUCLEASE"/>
    <property type="match status" value="1"/>
</dbReference>
<dbReference type="RefSeq" id="WP_236864617.1">
    <property type="nucleotide sequence ID" value="NZ_AP025225.1"/>
</dbReference>
<dbReference type="Gene3D" id="3.40.1260.20">
    <property type="entry name" value="Ribonuclease E, catalytic domain"/>
    <property type="match status" value="1"/>
</dbReference>
<comment type="similarity">
    <text evidence="3">Belongs to the RNase E/G family. RNase G subfamily.</text>
</comment>
<keyword evidence="12" id="KW-0699">rRNA-binding</keyword>
<evidence type="ECO:0000256" key="1">
    <source>
        <dbReference type="ARBA" id="ARBA00001946"/>
    </source>
</evidence>
<evidence type="ECO:0000256" key="4">
    <source>
        <dbReference type="ARBA" id="ARBA00017719"/>
    </source>
</evidence>
<dbReference type="PANTHER" id="PTHR30001:SF1">
    <property type="entry name" value="RIBONUCLEASE E_G-LIKE PROTEIN, CHLOROPLASTIC"/>
    <property type="match status" value="1"/>
</dbReference>
<evidence type="ECO:0000256" key="15">
    <source>
        <dbReference type="ARBA" id="ARBA00022842"/>
    </source>
</evidence>
<proteinExistence type="inferred from homology"/>
<organism evidence="20 21">
    <name type="scientific">Candidatus Hydrogenosomobacter endosymbioticus</name>
    <dbReference type="NCBI Taxonomy" id="2558174"/>
    <lineage>
        <taxon>Bacteria</taxon>
        <taxon>Pseudomonadati</taxon>
        <taxon>Pseudomonadota</taxon>
        <taxon>Alphaproteobacteria</taxon>
        <taxon>Holosporales</taxon>
        <taxon>Holosporaceae</taxon>
        <taxon>Candidatus Hydrogenosomobacter</taxon>
    </lineage>
</organism>
<evidence type="ECO:0000256" key="5">
    <source>
        <dbReference type="ARBA" id="ARBA00022475"/>
    </source>
</evidence>
<evidence type="ECO:0000256" key="3">
    <source>
        <dbReference type="ARBA" id="ARBA00005663"/>
    </source>
</evidence>
<dbReference type="SMART" id="SM00316">
    <property type="entry name" value="S1"/>
    <property type="match status" value="1"/>
</dbReference>
<dbReference type="InterPro" id="IPR048583">
    <property type="entry name" value="RNase_E_G_thioredoxin-like"/>
</dbReference>
<dbReference type="Proteomes" id="UP001320209">
    <property type="component" value="Chromosome"/>
</dbReference>
<gene>
    <name evidence="20" type="primary">rne</name>
    <name evidence="20" type="ORF">HYD_4660</name>
</gene>
<keyword evidence="9" id="KW-0819">tRNA processing</keyword>
<keyword evidence="10" id="KW-0540">Nuclease</keyword>
<feature type="compositionally biased region" description="Basic residues" evidence="18">
    <location>
        <begin position="746"/>
        <end position="760"/>
    </location>
</feature>
<evidence type="ECO:0000256" key="16">
    <source>
        <dbReference type="ARBA" id="ARBA00022884"/>
    </source>
</evidence>
<protein>
    <recommendedName>
        <fullName evidence="4">Ribonuclease G</fullName>
    </recommendedName>
</protein>
<feature type="compositionally biased region" description="Basic residues" evidence="18">
    <location>
        <begin position="657"/>
        <end position="671"/>
    </location>
</feature>
<evidence type="ECO:0000256" key="9">
    <source>
        <dbReference type="ARBA" id="ARBA00022694"/>
    </source>
</evidence>
<comment type="cofactor">
    <cofactor evidence="1">
        <name>Mg(2+)</name>
        <dbReference type="ChEBI" id="CHEBI:18420"/>
    </cofactor>
</comment>
<dbReference type="InterPro" id="IPR019307">
    <property type="entry name" value="RNA-bd_AU-1/RNase_E/G"/>
</dbReference>
<dbReference type="CDD" id="cd04453">
    <property type="entry name" value="S1_RNase_E"/>
    <property type="match status" value="1"/>
</dbReference>
<evidence type="ECO:0000256" key="18">
    <source>
        <dbReference type="SAM" id="MobiDB-lite"/>
    </source>
</evidence>
<dbReference type="InterPro" id="IPR003029">
    <property type="entry name" value="S1_domain"/>
</dbReference>
<keyword evidence="5" id="KW-1003">Cell membrane</keyword>
<accession>A0ABN6L393</accession>
<evidence type="ECO:0000256" key="6">
    <source>
        <dbReference type="ARBA" id="ARBA00022490"/>
    </source>
</evidence>
<keyword evidence="17" id="KW-0472">Membrane</keyword>
<evidence type="ECO:0000313" key="20">
    <source>
        <dbReference type="EMBL" id="BDB96333.1"/>
    </source>
</evidence>
<comment type="subcellular location">
    <subcellularLocation>
        <location evidence="2">Cytoplasm</location>
    </subcellularLocation>
</comment>
<dbReference type="InterPro" id="IPR004659">
    <property type="entry name" value="RNase_E/G"/>
</dbReference>
<feature type="compositionally biased region" description="Basic and acidic residues" evidence="18">
    <location>
        <begin position="727"/>
        <end position="745"/>
    </location>
</feature>
<keyword evidence="6" id="KW-0963">Cytoplasm</keyword>
<dbReference type="EMBL" id="AP025225">
    <property type="protein sequence ID" value="BDB96333.1"/>
    <property type="molecule type" value="Genomic_DNA"/>
</dbReference>
<dbReference type="Pfam" id="PF10150">
    <property type="entry name" value="RNase_E_G"/>
    <property type="match status" value="1"/>
</dbReference>
<keyword evidence="16" id="KW-0694">RNA-binding</keyword>
<keyword evidence="7" id="KW-0997">Cell inner membrane</keyword>
<keyword evidence="13" id="KW-0255">Endonuclease</keyword>
<evidence type="ECO:0000256" key="8">
    <source>
        <dbReference type="ARBA" id="ARBA00022552"/>
    </source>
</evidence>
<feature type="compositionally biased region" description="Polar residues" evidence="18">
    <location>
        <begin position="131"/>
        <end position="140"/>
    </location>
</feature>
<evidence type="ECO:0000256" key="14">
    <source>
        <dbReference type="ARBA" id="ARBA00022801"/>
    </source>
</evidence>
<evidence type="ECO:0000256" key="7">
    <source>
        <dbReference type="ARBA" id="ARBA00022519"/>
    </source>
</evidence>
<evidence type="ECO:0000256" key="12">
    <source>
        <dbReference type="ARBA" id="ARBA00022730"/>
    </source>
</evidence>
<dbReference type="Pfam" id="PF20833">
    <property type="entry name" value="RNase_E_G_Thio"/>
    <property type="match status" value="1"/>
</dbReference>
<sequence length="788" mass="88510">MSEKVMLIDQSLEMEARVAVLNKDVLEEFDCEFSHSKSKKGNIYLAKVARIEPSLQAVFIDYGDERHGFLPLSNIHPSYYNLSETAKKQQEIASLEAKSAHTQRSSCSDLCDISISIGEDESPINEIASQPQEQLENTDSGTDDEDCSPASNSKPDIISQQYNVKDVIKRNQILLVQAIKDTRNNKGVAFTTYLSLPGRLSVLMPNTPKGKGVSKKISNQADRQTLKEMIQDLDIPKEMGLIIRTAALGKRKTEIKRDSDYLLRMWSDITEKVSKSSAPAIMHEEGDILVKALRDMYTSDISKVIVYGDEAFKKAKAFMKVMMPSHARRVVLHKKEEGDLFGNHGINHQIDKMYNPTVRLASGGSIIISQTEALVAIDVNSAKATRSKNFDTTSLKINLEAATEIAKQITFRNLSGLIVIDFIDMQNNSSCAQVETQLKKALKNDRANITFGKISQFGVLEMSRQRSTQSIAEKISSCCPNCLGSGRTPSVQFMAIRIIRETKEIAQKLDQETLHVVTSGEMAGYILNDQRAMLAEIESLYSKRIFFSSDQSFYNHVFKIQDVKYDICNSDTDNKSAKNKNDTKESKKHFDGELNKNEAREKSRKQNPDDKAASVDAKGGDEISSSLIANSHETKRESAPGSSGIEESDTPQDTKKLKGKRRRRPKQKKHEKPYTALEKSEKENETMKTDSELAALQEGRASQTPIIDKNDEPFYNHPVAVETDDLYGARELQKTDGDARFEQPKQKKIRPQRKKFRKKHVEQEQGATVTAQNYSYKGYEDQNQKGIA</sequence>
<keyword evidence="11" id="KW-0479">Metal-binding</keyword>
<evidence type="ECO:0000256" key="13">
    <source>
        <dbReference type="ARBA" id="ARBA00022759"/>
    </source>
</evidence>
<dbReference type="Gene3D" id="2.40.50.140">
    <property type="entry name" value="Nucleic acid-binding proteins"/>
    <property type="match status" value="1"/>
</dbReference>
<evidence type="ECO:0000256" key="11">
    <source>
        <dbReference type="ARBA" id="ARBA00022723"/>
    </source>
</evidence>
<feature type="compositionally biased region" description="Basic and acidic residues" evidence="18">
    <location>
        <begin position="572"/>
        <end position="621"/>
    </location>
</feature>
<feature type="domain" description="S1 motif" evidence="19">
    <location>
        <begin position="39"/>
        <end position="193"/>
    </location>
</feature>
<evidence type="ECO:0000259" key="19">
    <source>
        <dbReference type="SMART" id="SM00316"/>
    </source>
</evidence>
<evidence type="ECO:0000313" key="21">
    <source>
        <dbReference type="Proteomes" id="UP001320209"/>
    </source>
</evidence>
<name>A0ABN6L393_9PROT</name>
<evidence type="ECO:0000256" key="10">
    <source>
        <dbReference type="ARBA" id="ARBA00022722"/>
    </source>
</evidence>
<evidence type="ECO:0000256" key="2">
    <source>
        <dbReference type="ARBA" id="ARBA00004496"/>
    </source>
</evidence>
<keyword evidence="14" id="KW-0378">Hydrolase</keyword>
<reference evidence="20" key="1">
    <citation type="submission" date="2021-10" db="EMBL/GenBank/DDBJ databases">
        <title>Genome Sequence of The Candidatus Hydrogeosomobacter endosymbioticus, an Intracellular Bacterial Symbiont of the Anaerobic Ciliate GW7.</title>
        <authorList>
            <person name="Shiohama Y."/>
            <person name="Shinzato N."/>
        </authorList>
    </citation>
    <scope>NUCLEOTIDE SEQUENCE [LARGE SCALE GENOMIC DNA]</scope>
    <source>
        <strain evidence="20">200920</strain>
    </source>
</reference>
<dbReference type="InterPro" id="IPR012340">
    <property type="entry name" value="NA-bd_OB-fold"/>
</dbReference>
<dbReference type="NCBIfam" id="TIGR00757">
    <property type="entry name" value="RNaseEG"/>
    <property type="match status" value="1"/>
</dbReference>
<feature type="region of interest" description="Disordered" evidence="18">
    <location>
        <begin position="571"/>
        <end position="771"/>
    </location>
</feature>
<keyword evidence="8" id="KW-0698">rRNA processing</keyword>
<feature type="region of interest" description="Disordered" evidence="18">
    <location>
        <begin position="131"/>
        <end position="156"/>
    </location>
</feature>
<keyword evidence="21" id="KW-1185">Reference proteome</keyword>
<feature type="compositionally biased region" description="Basic and acidic residues" evidence="18">
    <location>
        <begin position="678"/>
        <end position="691"/>
    </location>
</feature>
<keyword evidence="15" id="KW-0460">Magnesium</keyword>
<dbReference type="SUPFAM" id="SSF50249">
    <property type="entry name" value="Nucleic acid-binding proteins"/>
    <property type="match status" value="1"/>
</dbReference>
<evidence type="ECO:0000256" key="17">
    <source>
        <dbReference type="ARBA" id="ARBA00023136"/>
    </source>
</evidence>